<evidence type="ECO:0000313" key="1">
    <source>
        <dbReference type="EMBL" id="KAL3425751.1"/>
    </source>
</evidence>
<accession>A0ABR4PS74</accession>
<reference evidence="1 2" key="1">
    <citation type="submission" date="2024-06" db="EMBL/GenBank/DDBJ databases">
        <title>Complete genome of Phlyctema vagabunda strain 19-DSS-EL-015.</title>
        <authorList>
            <person name="Fiorenzani C."/>
        </authorList>
    </citation>
    <scope>NUCLEOTIDE SEQUENCE [LARGE SCALE GENOMIC DNA]</scope>
    <source>
        <strain evidence="1 2">19-DSS-EL-015</strain>
    </source>
</reference>
<gene>
    <name evidence="1" type="ORF">PVAG01_02542</name>
</gene>
<dbReference type="Proteomes" id="UP001629113">
    <property type="component" value="Unassembled WGS sequence"/>
</dbReference>
<dbReference type="SUPFAM" id="SSF57959">
    <property type="entry name" value="Leucine zipper domain"/>
    <property type="match status" value="1"/>
</dbReference>
<comment type="caution">
    <text evidence="1">The sequence shown here is derived from an EMBL/GenBank/DDBJ whole genome shotgun (WGS) entry which is preliminary data.</text>
</comment>
<evidence type="ECO:0008006" key="3">
    <source>
        <dbReference type="Google" id="ProtNLM"/>
    </source>
</evidence>
<sequence>MPTASKKKVDAQHTLTRVRNNQRRCRERKREYVAELEKRIQALEAAQLPPGSAGLDENTEAIQTAHHLKDENRKLRALLATAGFNEEGIEAYLKDEIASEEQNLARDNFENLNTTLSDKSGEFSTLKPPTRLLTIAPTPDLYSASNTTPSTTTFNFPFLSPQAEQFNLIDSSLQIQTIDNSQPSLNSSQILEDFNNGKDLTTLLGCDFMCSSQSITSTARPDTDLTLCIVAYQMIREQNTKGVDMFEIGIQLWNGFVKGEEGSGCKVQTKLLHSVLEYISE</sequence>
<evidence type="ECO:0000313" key="2">
    <source>
        <dbReference type="Proteomes" id="UP001629113"/>
    </source>
</evidence>
<dbReference type="Gene3D" id="1.20.5.170">
    <property type="match status" value="1"/>
</dbReference>
<dbReference type="PANTHER" id="PTHR42070">
    <property type="entry name" value="FILAMENT ASSOCIATED PROTEIN, PUTATIVE (AFU_ORTHOLOGUE AFUA_8G06630)-RELATED"/>
    <property type="match status" value="1"/>
</dbReference>
<dbReference type="EMBL" id="JBFCZG010000002">
    <property type="protein sequence ID" value="KAL3425751.1"/>
    <property type="molecule type" value="Genomic_DNA"/>
</dbReference>
<dbReference type="CDD" id="cd14688">
    <property type="entry name" value="bZIP_YAP"/>
    <property type="match status" value="1"/>
</dbReference>
<keyword evidence="2" id="KW-1185">Reference proteome</keyword>
<dbReference type="PANTHER" id="PTHR42070:SF1">
    <property type="entry name" value="FILAMENT ASSOCIATED PROTEIN, PUTATIVE (AFU_ORTHOLOGUE AFUA_8G06630)-RELATED"/>
    <property type="match status" value="1"/>
</dbReference>
<dbReference type="InterPro" id="IPR046347">
    <property type="entry name" value="bZIP_sf"/>
</dbReference>
<organism evidence="1 2">
    <name type="scientific">Phlyctema vagabunda</name>
    <dbReference type="NCBI Taxonomy" id="108571"/>
    <lineage>
        <taxon>Eukaryota</taxon>
        <taxon>Fungi</taxon>
        <taxon>Dikarya</taxon>
        <taxon>Ascomycota</taxon>
        <taxon>Pezizomycotina</taxon>
        <taxon>Leotiomycetes</taxon>
        <taxon>Helotiales</taxon>
        <taxon>Dermateaceae</taxon>
        <taxon>Phlyctema</taxon>
    </lineage>
</organism>
<name>A0ABR4PS74_9HELO</name>
<protein>
    <recommendedName>
        <fullName evidence="3">BZIP domain-containing protein</fullName>
    </recommendedName>
</protein>
<proteinExistence type="predicted"/>